<dbReference type="EMBL" id="AP012050">
    <property type="protein sequence ID" value="BAM48434.1"/>
    <property type="molecule type" value="Genomic_DNA"/>
</dbReference>
<dbReference type="CDD" id="cd10954">
    <property type="entry name" value="CE4_CtAXE_like"/>
    <property type="match status" value="1"/>
</dbReference>
<dbReference type="HOGENOM" id="CLU_021264_0_1_9"/>
<organism evidence="4 5">
    <name type="scientific">Amphibacillus xylanus (strain ATCC 51415 / DSM 6626 / JCM 7361 / LMG 17667 / NBRC 15112 / Ep01)</name>
    <dbReference type="NCBI Taxonomy" id="698758"/>
    <lineage>
        <taxon>Bacteria</taxon>
        <taxon>Bacillati</taxon>
        <taxon>Bacillota</taxon>
        <taxon>Bacilli</taxon>
        <taxon>Bacillales</taxon>
        <taxon>Bacillaceae</taxon>
        <taxon>Amphibacillus</taxon>
    </lineage>
</organism>
<dbReference type="InterPro" id="IPR050248">
    <property type="entry name" value="Polysacc_deacetylase_ArnD"/>
</dbReference>
<dbReference type="AlphaFoldDB" id="K0J0U1"/>
<evidence type="ECO:0000313" key="4">
    <source>
        <dbReference type="EMBL" id="BAM48434.1"/>
    </source>
</evidence>
<feature type="domain" description="NodB homology" evidence="3">
    <location>
        <begin position="7"/>
        <end position="181"/>
    </location>
</feature>
<dbReference type="InterPro" id="IPR011330">
    <property type="entry name" value="Glyco_hydro/deAcase_b/a-brl"/>
</dbReference>
<evidence type="ECO:0000313" key="5">
    <source>
        <dbReference type="Proteomes" id="UP000006294"/>
    </source>
</evidence>
<evidence type="ECO:0000256" key="1">
    <source>
        <dbReference type="ARBA" id="ARBA00022723"/>
    </source>
</evidence>
<keyword evidence="1" id="KW-0479">Metal-binding</keyword>
<gene>
    <name evidence="4" type="ordered locus">AXY_23020</name>
</gene>
<dbReference type="KEGG" id="axl:AXY_23020"/>
<keyword evidence="2 4" id="KW-0378">Hydrolase</keyword>
<dbReference type="PANTHER" id="PTHR10587">
    <property type="entry name" value="GLYCOSYL TRANSFERASE-RELATED"/>
    <property type="match status" value="1"/>
</dbReference>
<dbReference type="OrthoDB" id="9812065at2"/>
<accession>K0J0U1</accession>
<dbReference type="GO" id="GO:0046872">
    <property type="term" value="F:metal ion binding"/>
    <property type="evidence" value="ECO:0007669"/>
    <property type="project" value="UniProtKB-KW"/>
</dbReference>
<dbReference type="Pfam" id="PF01522">
    <property type="entry name" value="Polysacc_deac_1"/>
    <property type="match status" value="1"/>
</dbReference>
<reference evidence="4 5" key="1">
    <citation type="submission" date="2011-01" db="EMBL/GenBank/DDBJ databases">
        <title>Whole genome sequence of Amphibacillus xylinus NBRC 15112.</title>
        <authorList>
            <person name="Nakazawa H."/>
            <person name="Katano Y."/>
            <person name="Nakamura S."/>
            <person name="Sasagawa M."/>
            <person name="Fukada J."/>
            <person name="Arai T."/>
            <person name="Sasakura N."/>
            <person name="Mochizuki D."/>
            <person name="Hosoyama A."/>
            <person name="Harada K."/>
            <person name="Horikawa H."/>
            <person name="Kato Y."/>
            <person name="Harada T."/>
            <person name="Sasaki K."/>
            <person name="Sekiguchi M."/>
            <person name="Hodoyama M."/>
            <person name="Nishiko R."/>
            <person name="Narita H."/>
            <person name="Hanamaki A."/>
            <person name="Hata C."/>
            <person name="Konno Y."/>
            <person name="Niimura Y."/>
            <person name="Yamazaki S."/>
            <person name="Fujita N."/>
        </authorList>
    </citation>
    <scope>NUCLEOTIDE SEQUENCE [LARGE SCALE GENOMIC DNA]</scope>
    <source>
        <strain evidence="5">ATCC 51415 / DSM 6626 / JCM 7361 / LMG 17667 / NBRC 15112 / Ep01</strain>
    </source>
</reference>
<dbReference type="GO" id="GO:0016020">
    <property type="term" value="C:membrane"/>
    <property type="evidence" value="ECO:0007669"/>
    <property type="project" value="TreeGrafter"/>
</dbReference>
<evidence type="ECO:0000256" key="2">
    <source>
        <dbReference type="ARBA" id="ARBA00022801"/>
    </source>
</evidence>
<dbReference type="RefSeq" id="WP_015011013.1">
    <property type="nucleotide sequence ID" value="NC_018704.1"/>
</dbReference>
<dbReference type="GO" id="GO:0016810">
    <property type="term" value="F:hydrolase activity, acting on carbon-nitrogen (but not peptide) bonds"/>
    <property type="evidence" value="ECO:0007669"/>
    <property type="project" value="InterPro"/>
</dbReference>
<dbReference type="Gene3D" id="3.20.20.370">
    <property type="entry name" value="Glycoside hydrolase/deacetylase"/>
    <property type="match status" value="1"/>
</dbReference>
<name>K0J0U1_AMPXN</name>
<evidence type="ECO:0000259" key="3">
    <source>
        <dbReference type="PROSITE" id="PS51677"/>
    </source>
</evidence>
<dbReference type="PROSITE" id="PS51677">
    <property type="entry name" value="NODB"/>
    <property type="match status" value="1"/>
</dbReference>
<proteinExistence type="predicted"/>
<dbReference type="eggNOG" id="COG0726">
    <property type="taxonomic scope" value="Bacteria"/>
</dbReference>
<dbReference type="GO" id="GO:0005975">
    <property type="term" value="P:carbohydrate metabolic process"/>
    <property type="evidence" value="ECO:0007669"/>
    <property type="project" value="InterPro"/>
</dbReference>
<dbReference type="Proteomes" id="UP000006294">
    <property type="component" value="Chromosome"/>
</dbReference>
<protein>
    <submittedName>
        <fullName evidence="4">Putative hydrolase</fullName>
    </submittedName>
</protein>
<dbReference type="STRING" id="698758.AXY_23020"/>
<sequence length="188" mass="21400">MVKVDKKSVALTFDDGPNQTYSLEVLKLLEKYQAKATFFYIGNQIEANLDVVEQVVAKGHEIGNHTWSHPDLTKISPEEVKQEIESTSEIIKKAVGKVPVIFRPPYGEINDQVESMTELSPVLWEVDSEDWRTQDPDEIYQLVTDNVEDGSIVLLHEIHQGTVDALDRILKFLVEANYQFVTVSELNR</sequence>
<dbReference type="SUPFAM" id="SSF88713">
    <property type="entry name" value="Glycoside hydrolase/deacetylase"/>
    <property type="match status" value="1"/>
</dbReference>
<keyword evidence="5" id="KW-1185">Reference proteome</keyword>
<dbReference type="PANTHER" id="PTHR10587:SF133">
    <property type="entry name" value="CHITIN DEACETYLASE 1-RELATED"/>
    <property type="match status" value="1"/>
</dbReference>
<dbReference type="InterPro" id="IPR002509">
    <property type="entry name" value="NODB_dom"/>
</dbReference>